<comment type="caution">
    <text evidence="2">The sequence shown here is derived from an EMBL/GenBank/DDBJ whole genome shotgun (WGS) entry which is preliminary data.</text>
</comment>
<gene>
    <name evidence="2" type="ORF">C1SCF055_LOCUS38177</name>
</gene>
<dbReference type="EMBL" id="CAMXCT010005750">
    <property type="protein sequence ID" value="CAI4013181.1"/>
    <property type="molecule type" value="Genomic_DNA"/>
</dbReference>
<evidence type="ECO:0000313" key="2">
    <source>
        <dbReference type="EMBL" id="CAI4013181.1"/>
    </source>
</evidence>
<reference evidence="3" key="2">
    <citation type="submission" date="2024-04" db="EMBL/GenBank/DDBJ databases">
        <authorList>
            <person name="Chen Y."/>
            <person name="Shah S."/>
            <person name="Dougan E. K."/>
            <person name="Thang M."/>
            <person name="Chan C."/>
        </authorList>
    </citation>
    <scope>NUCLEOTIDE SEQUENCE [LARGE SCALE GENOMIC DNA]</scope>
</reference>
<evidence type="ECO:0000256" key="1">
    <source>
        <dbReference type="SAM" id="Phobius"/>
    </source>
</evidence>
<accession>A0A9P1GGI4</accession>
<feature type="transmembrane region" description="Helical" evidence="1">
    <location>
        <begin position="85"/>
        <end position="113"/>
    </location>
</feature>
<organism evidence="2">
    <name type="scientific">Cladocopium goreaui</name>
    <dbReference type="NCBI Taxonomy" id="2562237"/>
    <lineage>
        <taxon>Eukaryota</taxon>
        <taxon>Sar</taxon>
        <taxon>Alveolata</taxon>
        <taxon>Dinophyceae</taxon>
        <taxon>Suessiales</taxon>
        <taxon>Symbiodiniaceae</taxon>
        <taxon>Cladocopium</taxon>
    </lineage>
</organism>
<name>A0A9P1GGI4_9DINO</name>
<proteinExistence type="predicted"/>
<feature type="transmembrane region" description="Helical" evidence="1">
    <location>
        <begin position="125"/>
        <end position="145"/>
    </location>
</feature>
<evidence type="ECO:0000313" key="4">
    <source>
        <dbReference type="Proteomes" id="UP001152797"/>
    </source>
</evidence>
<dbReference type="Proteomes" id="UP001152797">
    <property type="component" value="Unassembled WGS sequence"/>
</dbReference>
<keyword evidence="4" id="KW-1185">Reference proteome</keyword>
<dbReference type="OrthoDB" id="409814at2759"/>
<keyword evidence="1" id="KW-1133">Transmembrane helix</keyword>
<keyword evidence="1" id="KW-0812">Transmembrane</keyword>
<feature type="non-terminal residue" evidence="2">
    <location>
        <position position="1"/>
    </location>
</feature>
<protein>
    <submittedName>
        <fullName evidence="2">Uncharacterized protein</fullName>
    </submittedName>
</protein>
<evidence type="ECO:0000313" key="3">
    <source>
        <dbReference type="EMBL" id="CAL1166556.1"/>
    </source>
</evidence>
<keyword evidence="1" id="KW-0472">Membrane</keyword>
<feature type="non-terminal residue" evidence="2">
    <location>
        <position position="163"/>
    </location>
</feature>
<dbReference type="EMBL" id="CAMXCT020005750">
    <property type="protein sequence ID" value="CAL1166556.1"/>
    <property type="molecule type" value="Genomic_DNA"/>
</dbReference>
<dbReference type="EMBL" id="CAMXCT030005750">
    <property type="protein sequence ID" value="CAL4800493.1"/>
    <property type="molecule type" value="Genomic_DNA"/>
</dbReference>
<sequence>NFTSITTTTFTQTRTITSSTITTMTTLDPIRQQELRAMTTPVPDPPLHPGTCELIPFLPTLLLATSALGPGAVLLFFLARAFSSLLGLLAGALAAASACGLGAIAVFMAGILSFRGLFSATGPQFVVGGMVFAGGSAVLAVFNSVKALTPAPQRQVALGGEIE</sequence>
<feature type="transmembrane region" description="Helical" evidence="1">
    <location>
        <begin position="54"/>
        <end position="78"/>
    </location>
</feature>
<reference evidence="2" key="1">
    <citation type="submission" date="2022-10" db="EMBL/GenBank/DDBJ databases">
        <authorList>
            <person name="Chen Y."/>
            <person name="Dougan E. K."/>
            <person name="Chan C."/>
            <person name="Rhodes N."/>
            <person name="Thang M."/>
        </authorList>
    </citation>
    <scope>NUCLEOTIDE SEQUENCE</scope>
</reference>
<dbReference type="AlphaFoldDB" id="A0A9P1GGI4"/>